<protein>
    <recommendedName>
        <fullName evidence="5">Luciferase-like domain-containing protein</fullName>
    </recommendedName>
</protein>
<keyword evidence="3" id="KW-0560">Oxidoreductase</keyword>
<dbReference type="InterPro" id="IPR036661">
    <property type="entry name" value="Luciferase-like_sf"/>
</dbReference>
<dbReference type="PANTHER" id="PTHR30011">
    <property type="entry name" value="ALKANESULFONATE MONOOXYGENASE-RELATED"/>
    <property type="match status" value="1"/>
</dbReference>
<evidence type="ECO:0000256" key="2">
    <source>
        <dbReference type="ARBA" id="ARBA00022643"/>
    </source>
</evidence>
<dbReference type="Proteomes" id="UP001177023">
    <property type="component" value="Unassembled WGS sequence"/>
</dbReference>
<dbReference type="EMBL" id="CATQJA010002382">
    <property type="protein sequence ID" value="CAJ0570538.1"/>
    <property type="molecule type" value="Genomic_DNA"/>
</dbReference>
<dbReference type="GO" id="GO:0004497">
    <property type="term" value="F:monooxygenase activity"/>
    <property type="evidence" value="ECO:0007669"/>
    <property type="project" value="UniProtKB-KW"/>
</dbReference>
<evidence type="ECO:0000313" key="6">
    <source>
        <dbReference type="EMBL" id="CAJ0570538.1"/>
    </source>
</evidence>
<keyword evidence="7" id="KW-1185">Reference proteome</keyword>
<accession>A0AA36CKL5</accession>
<dbReference type="SUPFAM" id="SSF51679">
    <property type="entry name" value="Bacterial luciferase-like"/>
    <property type="match status" value="1"/>
</dbReference>
<sequence length="77" mass="8588">MKKRIRLNAVEMASPLQDNAAYVIPAMAAVTEHLGFAVTSSITYDHPYSLARKFSTLDHLTNGRVSTWQSPHHNGHQ</sequence>
<evidence type="ECO:0000259" key="5">
    <source>
        <dbReference type="Pfam" id="PF00296"/>
    </source>
</evidence>
<evidence type="ECO:0000313" key="7">
    <source>
        <dbReference type="Proteomes" id="UP001177023"/>
    </source>
</evidence>
<evidence type="ECO:0000256" key="3">
    <source>
        <dbReference type="ARBA" id="ARBA00023002"/>
    </source>
</evidence>
<name>A0AA36CKL5_9BILA</name>
<comment type="caution">
    <text evidence="6">The sequence shown here is derived from an EMBL/GenBank/DDBJ whole genome shotgun (WGS) entry which is preliminary data.</text>
</comment>
<reference evidence="6" key="1">
    <citation type="submission" date="2023-06" db="EMBL/GenBank/DDBJ databases">
        <authorList>
            <person name="Delattre M."/>
        </authorList>
    </citation>
    <scope>NUCLEOTIDE SEQUENCE</scope>
    <source>
        <strain evidence="6">AF72</strain>
    </source>
</reference>
<dbReference type="Gene3D" id="3.20.20.30">
    <property type="entry name" value="Luciferase-like domain"/>
    <property type="match status" value="1"/>
</dbReference>
<keyword evidence="1" id="KW-0285">Flavoprotein</keyword>
<evidence type="ECO:0000256" key="4">
    <source>
        <dbReference type="ARBA" id="ARBA00023033"/>
    </source>
</evidence>
<evidence type="ECO:0000256" key="1">
    <source>
        <dbReference type="ARBA" id="ARBA00022630"/>
    </source>
</evidence>
<dbReference type="Pfam" id="PF00296">
    <property type="entry name" value="Bac_luciferase"/>
    <property type="match status" value="1"/>
</dbReference>
<organism evidence="6 7">
    <name type="scientific">Mesorhabditis spiculigera</name>
    <dbReference type="NCBI Taxonomy" id="96644"/>
    <lineage>
        <taxon>Eukaryota</taxon>
        <taxon>Metazoa</taxon>
        <taxon>Ecdysozoa</taxon>
        <taxon>Nematoda</taxon>
        <taxon>Chromadorea</taxon>
        <taxon>Rhabditida</taxon>
        <taxon>Rhabditina</taxon>
        <taxon>Rhabditomorpha</taxon>
        <taxon>Rhabditoidea</taxon>
        <taxon>Rhabditidae</taxon>
        <taxon>Mesorhabditinae</taxon>
        <taxon>Mesorhabditis</taxon>
    </lineage>
</organism>
<dbReference type="InterPro" id="IPR051260">
    <property type="entry name" value="Diverse_substr_monoxygenases"/>
</dbReference>
<dbReference type="InterPro" id="IPR011251">
    <property type="entry name" value="Luciferase-like_dom"/>
</dbReference>
<proteinExistence type="predicted"/>
<gene>
    <name evidence="6" type="ORF">MSPICULIGERA_LOCUS8975</name>
</gene>
<dbReference type="AlphaFoldDB" id="A0AA36CKL5"/>
<keyword evidence="4" id="KW-0503">Monooxygenase</keyword>
<feature type="domain" description="Luciferase-like" evidence="5">
    <location>
        <begin position="20"/>
        <end position="65"/>
    </location>
</feature>
<dbReference type="PANTHER" id="PTHR30011:SF16">
    <property type="entry name" value="C2H2 FINGER DOMAIN TRANSCRIPTION FACTOR (EUROFUNG)-RELATED"/>
    <property type="match status" value="1"/>
</dbReference>
<keyword evidence="2" id="KW-0288">FMN</keyword>
<dbReference type="GO" id="GO:0016705">
    <property type="term" value="F:oxidoreductase activity, acting on paired donors, with incorporation or reduction of molecular oxygen"/>
    <property type="evidence" value="ECO:0007669"/>
    <property type="project" value="InterPro"/>
</dbReference>
<feature type="non-terminal residue" evidence="6">
    <location>
        <position position="77"/>
    </location>
</feature>